<name>A0A0K1RZ90_9CHRO</name>
<evidence type="ECO:0000313" key="2">
    <source>
        <dbReference type="Proteomes" id="UP000068167"/>
    </source>
</evidence>
<dbReference type="Proteomes" id="UP000068167">
    <property type="component" value="Chromosome"/>
</dbReference>
<dbReference type="AlphaFoldDB" id="A0A0K1RZ90"/>
<reference evidence="1 2" key="1">
    <citation type="journal article" date="2016" name="Stand. Genomic Sci.">
        <title>Complete genome sequence and genomic characterization of Microcystis panniformis FACHB 1757 by third-generation sequencing.</title>
        <authorList>
            <person name="Zhang J.Y."/>
            <person name="Guan R."/>
            <person name="Zhang H.J."/>
            <person name="Li H."/>
            <person name="Xiao P."/>
            <person name="Yu G.L."/>
            <person name="Du L."/>
            <person name="Cao D.M."/>
            <person name="Zhu B.C."/>
            <person name="Li R.H."/>
            <person name="Lu Z.H."/>
        </authorList>
    </citation>
    <scope>NUCLEOTIDE SEQUENCE [LARGE SCALE GENOMIC DNA]</scope>
    <source>
        <strain evidence="1 2">FACHB-1757</strain>
    </source>
</reference>
<organism evidence="1 2">
    <name type="scientific">Microcystis panniformis FACHB-1757</name>
    <dbReference type="NCBI Taxonomy" id="1638788"/>
    <lineage>
        <taxon>Bacteria</taxon>
        <taxon>Bacillati</taxon>
        <taxon>Cyanobacteriota</taxon>
        <taxon>Cyanophyceae</taxon>
        <taxon>Oscillatoriophycideae</taxon>
        <taxon>Chroococcales</taxon>
        <taxon>Microcystaceae</taxon>
        <taxon>Microcystis</taxon>
    </lineage>
</organism>
<keyword evidence="2" id="KW-1185">Reference proteome</keyword>
<proteinExistence type="predicted"/>
<dbReference type="KEGG" id="mpk:VL20_2082"/>
<gene>
    <name evidence="1" type="ORF">VL20_2082</name>
</gene>
<dbReference type="PATRIC" id="fig|1638788.3.peg.2094"/>
<evidence type="ECO:0000313" key="1">
    <source>
        <dbReference type="EMBL" id="AKV67199.1"/>
    </source>
</evidence>
<protein>
    <submittedName>
        <fullName evidence="1">Uncharacterized protein</fullName>
    </submittedName>
</protein>
<dbReference type="RefSeq" id="WP_002785679.1">
    <property type="nucleotide sequence ID" value="NZ_CP011339.1"/>
</dbReference>
<sequence length="72" mass="8227">MAKVKTRFPRKALLGYQKSGNNQSSKISENKMLRMFLDFLVEEAFKNPSSLTPYTEEMAKEIDQLLKGVAID</sequence>
<accession>A0A0K1RZ90</accession>
<dbReference type="EMBL" id="CP011339">
    <property type="protein sequence ID" value="AKV67199.1"/>
    <property type="molecule type" value="Genomic_DNA"/>
</dbReference>